<feature type="region of interest" description="Disordered" evidence="1">
    <location>
        <begin position="1"/>
        <end position="69"/>
    </location>
</feature>
<proteinExistence type="predicted"/>
<dbReference type="AlphaFoldDB" id="A0A7R9WQB8"/>
<protein>
    <submittedName>
        <fullName evidence="2">Uncharacterized protein</fullName>
    </submittedName>
</protein>
<evidence type="ECO:0000256" key="1">
    <source>
        <dbReference type="SAM" id="MobiDB-lite"/>
    </source>
</evidence>
<dbReference type="EMBL" id="HBEF01006323">
    <property type="protein sequence ID" value="CAD8331815.1"/>
    <property type="molecule type" value="Transcribed_RNA"/>
</dbReference>
<gene>
    <name evidence="2" type="ORF">CAUS1442_LOCUS3914</name>
</gene>
<organism evidence="2">
    <name type="scientific">Craspedostauros australis</name>
    <dbReference type="NCBI Taxonomy" id="1486917"/>
    <lineage>
        <taxon>Eukaryota</taxon>
        <taxon>Sar</taxon>
        <taxon>Stramenopiles</taxon>
        <taxon>Ochrophyta</taxon>
        <taxon>Bacillariophyta</taxon>
        <taxon>Bacillariophyceae</taxon>
        <taxon>Bacillariophycidae</taxon>
        <taxon>Naviculales</taxon>
        <taxon>Naviculaceae</taxon>
        <taxon>Craspedostauros</taxon>
    </lineage>
</organism>
<reference evidence="2" key="1">
    <citation type="submission" date="2021-01" db="EMBL/GenBank/DDBJ databases">
        <authorList>
            <person name="Corre E."/>
            <person name="Pelletier E."/>
            <person name="Niang G."/>
            <person name="Scheremetjew M."/>
            <person name="Finn R."/>
            <person name="Kale V."/>
            <person name="Holt S."/>
            <person name="Cochrane G."/>
            <person name="Meng A."/>
            <person name="Brown T."/>
            <person name="Cohen L."/>
        </authorList>
    </citation>
    <scope>NUCLEOTIDE SEQUENCE</scope>
    <source>
        <strain evidence="2">CCMP3328</strain>
    </source>
</reference>
<accession>A0A7R9WQB8</accession>
<name>A0A7R9WQB8_9STRA</name>
<feature type="compositionally biased region" description="Basic and acidic residues" evidence="1">
    <location>
        <begin position="38"/>
        <end position="53"/>
    </location>
</feature>
<feature type="compositionally biased region" description="Basic residues" evidence="1">
    <location>
        <begin position="24"/>
        <end position="37"/>
    </location>
</feature>
<evidence type="ECO:0000313" key="2">
    <source>
        <dbReference type="EMBL" id="CAD8331815.1"/>
    </source>
</evidence>
<feature type="compositionally biased region" description="Basic and acidic residues" evidence="1">
    <location>
        <begin position="1"/>
        <end position="23"/>
    </location>
</feature>
<sequence>MAKEKAARDKREKKEKEEKDKFEKGKKKKMDKFKKEIKKMEKELDDKGKRWDSEIDDVEKEAEQAERELDEVRDQIAAEEAKIAAIPQLSDKERKKLEDSSQIIAYLRKENKKMRASTTQFRKDFDIMQENNKRLLEANAYAGASFEALNEKSKKNNSNNSKLMQNLDKYKKQNAKLKEDLRMRQGYYDAEAKIRVDYQKAMSEIMELIQDRCDDAQLTEDILVLALECESEAKSELAAAESVA</sequence>